<dbReference type="NCBIfam" id="NF033914">
    <property type="entry name" value="antiphage_ZorA_1"/>
    <property type="match status" value="1"/>
</dbReference>
<feature type="transmembrane region" description="Helical" evidence="1">
    <location>
        <begin position="188"/>
        <end position="211"/>
    </location>
</feature>
<dbReference type="Proteomes" id="UP000753724">
    <property type="component" value="Unassembled WGS sequence"/>
</dbReference>
<keyword evidence="3" id="KW-1185">Reference proteome</keyword>
<feature type="transmembrane region" description="Helical" evidence="1">
    <location>
        <begin position="29"/>
        <end position="48"/>
    </location>
</feature>
<evidence type="ECO:0000313" key="3">
    <source>
        <dbReference type="Proteomes" id="UP000753724"/>
    </source>
</evidence>
<name>A0ABW9XH58_9SPHN</name>
<protein>
    <submittedName>
        <fullName evidence="2">Anti-phage defense protein ZorA</fullName>
    </submittedName>
</protein>
<gene>
    <name evidence="2" type="primary">zorA</name>
    <name evidence="2" type="ORF">GTZ99_14730</name>
</gene>
<keyword evidence="1" id="KW-0472">Membrane</keyword>
<comment type="caution">
    <text evidence="2">The sequence shown here is derived from an EMBL/GenBank/DDBJ whole genome shotgun (WGS) entry which is preliminary data.</text>
</comment>
<organism evidence="2 3">
    <name type="scientific">Novosphingobium ovatum</name>
    <dbReference type="NCBI Taxonomy" id="1908523"/>
    <lineage>
        <taxon>Bacteria</taxon>
        <taxon>Pseudomonadati</taxon>
        <taxon>Pseudomonadota</taxon>
        <taxon>Alphaproteobacteria</taxon>
        <taxon>Sphingomonadales</taxon>
        <taxon>Sphingomonadaceae</taxon>
        <taxon>Novosphingobium</taxon>
    </lineage>
</organism>
<evidence type="ECO:0000313" key="2">
    <source>
        <dbReference type="EMBL" id="NBC37808.1"/>
    </source>
</evidence>
<sequence>MATTVCGDKMNNLLDIILGVLNLVYGERWVAPFILLPAMLLAAAYVHYKAASITKPYLSAAAYRVQALKEALGKDSDPVAERASFAQNYIATSAKMNEEGEGAYGLVLAWREFQEAMVDETTSPIRNTNRPTAFFNRAAPKQTMLTFASNIFVGVGLILTFLGLIVALNTAAKGMAGQDVNVAKESLQHLLVVAGAKFFTSVAGLGASIWLRFAEHGLSKRVRHETDLLCELLERGLLYVSPQRLAVEQLEVMQEQRDQLKFFNTDVALQLSERIGAQFTQAIAPVAASLSTLNDNMASVTQGIGAGAREAIEKVSGDQLRGLSETLNELRGRLDQIGMAVNSSGDDAAQKIRLAGEDFAAAAKDIREAFAGLTTQVEIIGKDMTSRGEAANEAQNRALEKILGSIEEAQTKSVGMVSEILEAMKKGGIETADRMREAVGNTLKTGVEASQETFRIAIEQSGQALKDTAAGLSRAVGEAATQVERAAVGLSRTGDGAERTADAIRSVTDNARLVASSLGDASTGFSQAAAPVAEAARSVNQATTQLTKTIAEERAAGVQTLSEMKGLAEDIRATHSAAAGAWQDYRARFEGVDRSLADATDKLAQTLADSLTQFRDFAQKVDREMASAVGRLGNTMTQIEEYAESLDEFVEHVKGPKEPAE</sequence>
<accession>A0ABW9XH58</accession>
<dbReference type="EMBL" id="JAAAPO010000006">
    <property type="protein sequence ID" value="NBC37808.1"/>
    <property type="molecule type" value="Genomic_DNA"/>
</dbReference>
<proteinExistence type="predicted"/>
<keyword evidence="1" id="KW-1133">Transmembrane helix</keyword>
<keyword evidence="1" id="KW-0812">Transmembrane</keyword>
<evidence type="ECO:0000256" key="1">
    <source>
        <dbReference type="SAM" id="Phobius"/>
    </source>
</evidence>
<reference evidence="3" key="1">
    <citation type="submission" date="2020-01" db="EMBL/GenBank/DDBJ databases">
        <title>Sphingomonas sp. strain CSW-10.</title>
        <authorList>
            <person name="Chen W.-M."/>
        </authorList>
    </citation>
    <scope>NUCLEOTIDE SEQUENCE [LARGE SCALE GENOMIC DNA]</scope>
    <source>
        <strain evidence="3">FSY-8</strain>
    </source>
</reference>
<feature type="transmembrane region" description="Helical" evidence="1">
    <location>
        <begin position="147"/>
        <end position="168"/>
    </location>
</feature>
<dbReference type="RefSeq" id="WP_161720228.1">
    <property type="nucleotide sequence ID" value="NZ_JAAAPO010000006.1"/>
</dbReference>